<accession>A0ABY7WMZ2</accession>
<sequence>MAATKHAQQIKIDSQQYLTTALFQLLQTKSLNEIKVTDLIKRAGVSRMAYYRNYQDVSDILRQYFKPQIDRLFDDVLLGSPSEEKLAHLQHYFDTLSAQLILADHANFEYVIAQIFLENMQHYYEQTPTWSQLTPMQRRYWTTFMSHGVYAIWREWLVSGRSERLATIHDLIGSFQNATVQALRVK</sequence>
<protein>
    <submittedName>
        <fullName evidence="4">TetR/AcrR family transcriptional regulator</fullName>
    </submittedName>
</protein>
<gene>
    <name evidence="4" type="ORF">PQ472_06460</name>
</gene>
<dbReference type="InterPro" id="IPR009057">
    <property type="entry name" value="Homeodomain-like_sf"/>
</dbReference>
<dbReference type="Gene3D" id="1.10.357.10">
    <property type="entry name" value="Tetracycline Repressor, domain 2"/>
    <property type="match status" value="1"/>
</dbReference>
<name>A0ABY7WMZ2_9LACO</name>
<organism evidence="4 5">
    <name type="scientific">Lacticaseibacillus pabuli</name>
    <dbReference type="NCBI Taxonomy" id="3025672"/>
    <lineage>
        <taxon>Bacteria</taxon>
        <taxon>Bacillati</taxon>
        <taxon>Bacillota</taxon>
        <taxon>Bacilli</taxon>
        <taxon>Lactobacillales</taxon>
        <taxon>Lactobacillaceae</taxon>
        <taxon>Lacticaseibacillus</taxon>
    </lineage>
</organism>
<evidence type="ECO:0000256" key="2">
    <source>
        <dbReference type="PROSITE-ProRule" id="PRU00335"/>
    </source>
</evidence>
<dbReference type="EMBL" id="CP117884">
    <property type="protein sequence ID" value="WDF81573.1"/>
    <property type="molecule type" value="Genomic_DNA"/>
</dbReference>
<dbReference type="InterPro" id="IPR001647">
    <property type="entry name" value="HTH_TetR"/>
</dbReference>
<keyword evidence="1 2" id="KW-0238">DNA-binding</keyword>
<evidence type="ECO:0000259" key="3">
    <source>
        <dbReference type="PROSITE" id="PS50977"/>
    </source>
</evidence>
<reference evidence="4 5" key="1">
    <citation type="submission" date="2023-02" db="EMBL/GenBank/DDBJ databases">
        <title>Genome sequence of Lacticaseibacillus sp. KACC 23028.</title>
        <authorList>
            <person name="Kim S."/>
            <person name="Heo J."/>
            <person name="Kwon S.-W."/>
        </authorList>
    </citation>
    <scope>NUCLEOTIDE SEQUENCE [LARGE SCALE GENOMIC DNA]</scope>
    <source>
        <strain evidence="4 5">KACC 23028</strain>
    </source>
</reference>
<keyword evidence="5" id="KW-1185">Reference proteome</keyword>
<evidence type="ECO:0000313" key="4">
    <source>
        <dbReference type="EMBL" id="WDF81573.1"/>
    </source>
</evidence>
<dbReference type="PROSITE" id="PS50977">
    <property type="entry name" value="HTH_TETR_2"/>
    <property type="match status" value="1"/>
</dbReference>
<dbReference type="RefSeq" id="WP_274258423.1">
    <property type="nucleotide sequence ID" value="NZ_CP117884.1"/>
</dbReference>
<evidence type="ECO:0000256" key="1">
    <source>
        <dbReference type="ARBA" id="ARBA00023125"/>
    </source>
</evidence>
<dbReference type="SUPFAM" id="SSF46689">
    <property type="entry name" value="Homeodomain-like"/>
    <property type="match status" value="1"/>
</dbReference>
<feature type="DNA-binding region" description="H-T-H motif" evidence="2">
    <location>
        <begin position="35"/>
        <end position="54"/>
    </location>
</feature>
<feature type="domain" description="HTH tetR-type" evidence="3">
    <location>
        <begin position="12"/>
        <end position="72"/>
    </location>
</feature>
<dbReference type="Proteomes" id="UP001220377">
    <property type="component" value="Chromosome"/>
</dbReference>
<evidence type="ECO:0000313" key="5">
    <source>
        <dbReference type="Proteomes" id="UP001220377"/>
    </source>
</evidence>
<proteinExistence type="predicted"/>